<organism evidence="2 3">
    <name type="scientific">Diaporthe australafricana</name>
    <dbReference type="NCBI Taxonomy" id="127596"/>
    <lineage>
        <taxon>Eukaryota</taxon>
        <taxon>Fungi</taxon>
        <taxon>Dikarya</taxon>
        <taxon>Ascomycota</taxon>
        <taxon>Pezizomycotina</taxon>
        <taxon>Sordariomycetes</taxon>
        <taxon>Sordariomycetidae</taxon>
        <taxon>Diaporthales</taxon>
        <taxon>Diaporthaceae</taxon>
        <taxon>Diaporthe</taxon>
    </lineage>
</organism>
<dbReference type="Proteomes" id="UP001583177">
    <property type="component" value="Unassembled WGS sequence"/>
</dbReference>
<dbReference type="EMBL" id="JAWRVE010000001">
    <property type="protein sequence ID" value="KAL1883953.1"/>
    <property type="molecule type" value="Genomic_DNA"/>
</dbReference>
<proteinExistence type="predicted"/>
<accession>A0ABR3Y7C4</accession>
<comment type="caution">
    <text evidence="2">The sequence shown here is derived from an EMBL/GenBank/DDBJ whole genome shotgun (WGS) entry which is preliminary data.</text>
</comment>
<protein>
    <submittedName>
        <fullName evidence="2">Uncharacterized protein</fullName>
    </submittedName>
</protein>
<gene>
    <name evidence="2" type="ORF">Daus18300_000061</name>
</gene>
<name>A0ABR3Y7C4_9PEZI</name>
<evidence type="ECO:0000256" key="1">
    <source>
        <dbReference type="SAM" id="MobiDB-lite"/>
    </source>
</evidence>
<evidence type="ECO:0000313" key="2">
    <source>
        <dbReference type="EMBL" id="KAL1883953.1"/>
    </source>
</evidence>
<reference evidence="2 3" key="1">
    <citation type="journal article" date="2024" name="IMA Fungus">
        <title>IMA Genome - F19 : A genome assembly and annotation guide to empower mycologists, including annotated draft genome sequences of Ceratocystis pirilliformis, Diaporthe australafricana, Fusarium ophioides, Paecilomyces lecythidis, and Sporothrix stenoceras.</title>
        <authorList>
            <person name="Aylward J."/>
            <person name="Wilson A.M."/>
            <person name="Visagie C.M."/>
            <person name="Spraker J."/>
            <person name="Barnes I."/>
            <person name="Buitendag C."/>
            <person name="Ceriani C."/>
            <person name="Del Mar Angel L."/>
            <person name="du Plessis D."/>
            <person name="Fuchs T."/>
            <person name="Gasser K."/>
            <person name="Kramer D."/>
            <person name="Li W."/>
            <person name="Munsamy K."/>
            <person name="Piso A."/>
            <person name="Price J.L."/>
            <person name="Sonnekus B."/>
            <person name="Thomas C."/>
            <person name="van der Nest A."/>
            <person name="van Dijk A."/>
            <person name="van Heerden A."/>
            <person name="van Vuuren N."/>
            <person name="Yilmaz N."/>
            <person name="Duong T.A."/>
            <person name="van der Merwe N.A."/>
            <person name="Wingfield M.J."/>
            <person name="Wingfield B.D."/>
        </authorList>
    </citation>
    <scope>NUCLEOTIDE SEQUENCE [LARGE SCALE GENOMIC DNA]</scope>
    <source>
        <strain evidence="2 3">CMW 18300</strain>
    </source>
</reference>
<sequence>MSGGRGGGGFSGSSGRGGGGGYSGGRSGSSSGSSGFIGGVSVGHGHGSDSAATPDDCVVAKAVNKELKPSVDCFYSWEHWHWDNFLLYVIRITPTGQNSQGWTQGILDNIRGECGRGHVKYFFAEKRWHNSNEDFGEQRKINGTTFKGLEMTVPLGEWTAGEDETACVAEAIRKASCGVELNFTNGSCYRKPGTLLPITLN</sequence>
<feature type="region of interest" description="Disordered" evidence="1">
    <location>
        <begin position="1"/>
        <end position="31"/>
    </location>
</feature>
<evidence type="ECO:0000313" key="3">
    <source>
        <dbReference type="Proteomes" id="UP001583177"/>
    </source>
</evidence>
<feature type="compositionally biased region" description="Gly residues" evidence="1">
    <location>
        <begin position="1"/>
        <end position="27"/>
    </location>
</feature>
<keyword evidence="3" id="KW-1185">Reference proteome</keyword>